<feature type="region of interest" description="C" evidence="10">
    <location>
        <begin position="563"/>
        <end position="637"/>
    </location>
</feature>
<dbReference type="InterPro" id="IPR020568">
    <property type="entry name" value="Ribosomal_Su5_D2-typ_SF"/>
</dbReference>
<dbReference type="FunFam" id="3.30.565.10:FF:000009">
    <property type="entry name" value="Molecular chaperone HtpG"/>
    <property type="match status" value="1"/>
</dbReference>
<evidence type="ECO:0000256" key="5">
    <source>
        <dbReference type="ARBA" id="ARBA00022840"/>
    </source>
</evidence>
<protein>
    <recommendedName>
        <fullName evidence="9 10">Chaperone protein HtpG</fullName>
    </recommendedName>
    <alternativeName>
        <fullName evidence="10">Heat shock protein HtpG</fullName>
    </alternativeName>
    <alternativeName>
        <fullName evidence="10">High temperature protein G</fullName>
    </alternativeName>
</protein>
<dbReference type="GO" id="GO:0005524">
    <property type="term" value="F:ATP binding"/>
    <property type="evidence" value="ECO:0007669"/>
    <property type="project" value="UniProtKB-UniRule"/>
</dbReference>
<dbReference type="EMBL" id="LR699119">
    <property type="protein sequence ID" value="VVC75798.1"/>
    <property type="molecule type" value="Genomic_DNA"/>
</dbReference>
<evidence type="ECO:0000256" key="6">
    <source>
        <dbReference type="ARBA" id="ARBA00023016"/>
    </source>
</evidence>
<gene>
    <name evidence="10 13" type="primary">htpG</name>
    <name evidence="13" type="ORF">AQUSIP_10950</name>
</gene>
<feature type="binding site" evidence="11">
    <location>
        <position position="339"/>
    </location>
    <ligand>
        <name>ATP</name>
        <dbReference type="ChEBI" id="CHEBI:30616"/>
    </ligand>
</feature>
<comment type="function">
    <text evidence="8 10">Molecular chaperone. Has ATPase activity.</text>
</comment>
<feature type="binding site" evidence="11">
    <location>
        <position position="102"/>
    </location>
    <ligand>
        <name>ATP</name>
        <dbReference type="ChEBI" id="CHEBI:30616"/>
    </ligand>
</feature>
<dbReference type="PRINTS" id="PR00775">
    <property type="entry name" value="HEATSHOCK90"/>
</dbReference>
<keyword evidence="7 10" id="KW-0143">Chaperone</keyword>
<comment type="similarity">
    <text evidence="2 10">Belongs to the heat shock protein 90 family.</text>
</comment>
<feature type="binding site" evidence="11">
    <location>
        <position position="96"/>
    </location>
    <ligand>
        <name>ATP</name>
        <dbReference type="ChEBI" id="CHEBI:30616"/>
    </ligand>
</feature>
<comment type="caution">
    <text evidence="10">Lacks conserved residue(s) required for the propagation of feature annotation.</text>
</comment>
<dbReference type="Gene3D" id="3.30.230.80">
    <property type="match status" value="1"/>
</dbReference>
<evidence type="ECO:0000256" key="2">
    <source>
        <dbReference type="ARBA" id="ARBA00008239"/>
    </source>
</evidence>
<dbReference type="InterPro" id="IPR003594">
    <property type="entry name" value="HATPase_dom"/>
</dbReference>
<dbReference type="SUPFAM" id="SSF55874">
    <property type="entry name" value="ATPase domain of HSP90 chaperone/DNA topoisomerase II/histidine kinase"/>
    <property type="match status" value="1"/>
</dbReference>
<organism evidence="13 14">
    <name type="scientific">Aquicella siphonis</name>
    <dbReference type="NCBI Taxonomy" id="254247"/>
    <lineage>
        <taxon>Bacteria</taxon>
        <taxon>Pseudomonadati</taxon>
        <taxon>Pseudomonadota</taxon>
        <taxon>Gammaproteobacteria</taxon>
        <taxon>Legionellales</taxon>
        <taxon>Coxiellaceae</taxon>
        <taxon>Aquicella</taxon>
    </lineage>
</organism>
<dbReference type="SUPFAM" id="SSF110942">
    <property type="entry name" value="HSP90 C-terminal domain"/>
    <property type="match status" value="1"/>
</dbReference>
<proteinExistence type="inferred from homology"/>
<dbReference type="CDD" id="cd16927">
    <property type="entry name" value="HATPase_Hsp90-like"/>
    <property type="match status" value="1"/>
</dbReference>
<feature type="binding site" evidence="11">
    <location>
        <position position="177"/>
    </location>
    <ligand>
        <name>ATP</name>
        <dbReference type="ChEBI" id="CHEBI:30616"/>
    </ligand>
</feature>
<dbReference type="KEGG" id="asip:AQUSIP_10950"/>
<evidence type="ECO:0000259" key="12">
    <source>
        <dbReference type="SMART" id="SM00387"/>
    </source>
</evidence>
<evidence type="ECO:0000256" key="7">
    <source>
        <dbReference type="ARBA" id="ARBA00023186"/>
    </source>
</evidence>
<dbReference type="Gene3D" id="3.30.565.10">
    <property type="entry name" value="Histidine kinase-like ATPase, C-terminal domain"/>
    <property type="match status" value="1"/>
</dbReference>
<evidence type="ECO:0000256" key="3">
    <source>
        <dbReference type="ARBA" id="ARBA00022490"/>
    </source>
</evidence>
<evidence type="ECO:0000256" key="1">
    <source>
        <dbReference type="ARBA" id="ARBA00004496"/>
    </source>
</evidence>
<keyword evidence="6 10" id="KW-0346">Stress response</keyword>
<comment type="subcellular location">
    <subcellularLocation>
        <location evidence="1 10">Cytoplasm</location>
    </subcellularLocation>
</comment>
<dbReference type="PANTHER" id="PTHR11528">
    <property type="entry name" value="HEAT SHOCK PROTEIN 90 FAMILY MEMBER"/>
    <property type="match status" value="1"/>
</dbReference>
<dbReference type="AlphaFoldDB" id="A0A5E4PH06"/>
<dbReference type="GO" id="GO:0016887">
    <property type="term" value="F:ATP hydrolysis activity"/>
    <property type="evidence" value="ECO:0007669"/>
    <property type="project" value="InterPro"/>
</dbReference>
<dbReference type="InterPro" id="IPR001404">
    <property type="entry name" value="Hsp90_fam"/>
</dbReference>
<feature type="binding site" evidence="11">
    <location>
        <position position="88"/>
    </location>
    <ligand>
        <name>ATP</name>
        <dbReference type="ChEBI" id="CHEBI:30616"/>
    </ligand>
</feature>
<name>A0A5E4PH06_9COXI</name>
<evidence type="ECO:0000256" key="11">
    <source>
        <dbReference type="PIRSR" id="PIRSR002583-1"/>
    </source>
</evidence>
<dbReference type="Pfam" id="PF13589">
    <property type="entry name" value="HATPase_c_3"/>
    <property type="match status" value="1"/>
</dbReference>
<evidence type="ECO:0000313" key="13">
    <source>
        <dbReference type="EMBL" id="VVC75798.1"/>
    </source>
</evidence>
<keyword evidence="3 10" id="KW-0963">Cytoplasm</keyword>
<dbReference type="Gene3D" id="3.40.50.11260">
    <property type="match status" value="1"/>
</dbReference>
<feature type="binding site" evidence="11">
    <location>
        <begin position="125"/>
        <end position="130"/>
    </location>
    <ligand>
        <name>ATP</name>
        <dbReference type="ChEBI" id="CHEBI:30616"/>
    </ligand>
</feature>
<feature type="binding site" evidence="11">
    <location>
        <position position="83"/>
    </location>
    <ligand>
        <name>ATP</name>
        <dbReference type="ChEBI" id="CHEBI:30616"/>
    </ligand>
</feature>
<dbReference type="PIRSF" id="PIRSF002583">
    <property type="entry name" value="Hsp90"/>
    <property type="match status" value="1"/>
</dbReference>
<dbReference type="Pfam" id="PF00183">
    <property type="entry name" value="HSP90"/>
    <property type="match status" value="1"/>
</dbReference>
<evidence type="ECO:0000256" key="9">
    <source>
        <dbReference type="ARBA" id="ARBA00070675"/>
    </source>
</evidence>
<evidence type="ECO:0000313" key="14">
    <source>
        <dbReference type="Proteomes" id="UP000324194"/>
    </source>
</evidence>
<dbReference type="RefSeq" id="WP_148339073.1">
    <property type="nucleotide sequence ID" value="NZ_LR699119.1"/>
</dbReference>
<dbReference type="HAMAP" id="MF_00505">
    <property type="entry name" value="HSP90"/>
    <property type="match status" value="1"/>
</dbReference>
<dbReference type="SMART" id="SM00387">
    <property type="entry name" value="HATPase_c"/>
    <property type="match status" value="1"/>
</dbReference>
<dbReference type="InterPro" id="IPR036890">
    <property type="entry name" value="HATPase_C_sf"/>
</dbReference>
<comment type="subunit">
    <text evidence="10">Homodimer.</text>
</comment>
<evidence type="ECO:0000256" key="4">
    <source>
        <dbReference type="ARBA" id="ARBA00022741"/>
    </source>
</evidence>
<dbReference type="Proteomes" id="UP000324194">
    <property type="component" value="Chromosome 1"/>
</dbReference>
<accession>A0A5E4PH06</accession>
<feature type="region of interest" description="A; substrate-binding" evidence="10">
    <location>
        <begin position="1"/>
        <end position="339"/>
    </location>
</feature>
<keyword evidence="4 10" id="KW-0547">Nucleotide-binding</keyword>
<reference evidence="13 14" key="1">
    <citation type="submission" date="2019-08" db="EMBL/GenBank/DDBJ databases">
        <authorList>
            <person name="Guy L."/>
        </authorList>
    </citation>
    <scope>NUCLEOTIDE SEQUENCE [LARGE SCALE GENOMIC DNA]</scope>
    <source>
        <strain evidence="13 14">SGT-108</strain>
    </source>
</reference>
<dbReference type="InterPro" id="IPR020575">
    <property type="entry name" value="Hsp90_N"/>
</dbReference>
<sequence length="637" mass="73332">MTLDAHQEKLNFQAEVKQLLDIVVHSLYSNKEIFLRELISNASDAIDKLRFESLSDPALYESDSNLGIRIRFDNDAKTITISDNGIGMSRDEVVENLGTIAKSGTREFLSRLTGDQKKDAHLIGQFGVGFYSSFIVADRVTVITRRAGLGSAHGVRWESKGDGEYTVANLEKTARGTDVILHLKEGEEEFLNEWRLRSIITKYSDHLNIPIMMPKRADDGKETAEWETVNRATALWSLPKSAVTVEQYREFYKHIAHDFEDPLAWTHHKIEGGNIDYTCLLYLPSHAPFDLWQRDTHHGLKLYVQRVFIMDQVEQFMPHYLRFVRGVLDTTALPLNISREILQDHPSIPKLRSAMVRHVLDLLERIAKDEPEKYVQFWKEFGNVLKEGPAEDFTNREKIGKLLRFASTHGDAAEQTVSLDEYLQRMKPAQKKIYYITADTINAARFSPHLEIFRKNDIEVLLLTDRIDEWVVGHMPEYDGKPFQSVAKGDLQLDEIIPDSAEEKKLEENKEHEQQQTFDALLKKIHTLLEKNIKEVRLSHRLTDSPACLVRDQNALGPQMERLLKAAGQQVSETKPILELNPDHMLVRKLLDEKDEMRLSDWTHIIFDQALLAEGGALPDPAEYVQRVNKLWMEMFR</sequence>
<dbReference type="OrthoDB" id="9802640at2"/>
<dbReference type="PROSITE" id="PS00298">
    <property type="entry name" value="HSP90"/>
    <property type="match status" value="1"/>
</dbReference>
<evidence type="ECO:0000256" key="8">
    <source>
        <dbReference type="ARBA" id="ARBA00058590"/>
    </source>
</evidence>
<dbReference type="SUPFAM" id="SSF54211">
    <property type="entry name" value="Ribosomal protein S5 domain 2-like"/>
    <property type="match status" value="1"/>
</dbReference>
<feature type="binding site" evidence="11">
    <location>
        <position position="37"/>
    </location>
    <ligand>
        <name>ATP</name>
        <dbReference type="ChEBI" id="CHEBI:30616"/>
    </ligand>
</feature>
<dbReference type="NCBIfam" id="NF003555">
    <property type="entry name" value="PRK05218.1"/>
    <property type="match status" value="1"/>
</dbReference>
<dbReference type="GO" id="GO:0005737">
    <property type="term" value="C:cytoplasm"/>
    <property type="evidence" value="ECO:0007669"/>
    <property type="project" value="UniProtKB-SubCell"/>
</dbReference>
<feature type="binding site" evidence="11">
    <location>
        <begin position="103"/>
        <end position="104"/>
    </location>
    <ligand>
        <name>ATP</name>
        <dbReference type="ChEBI" id="CHEBI:30616"/>
    </ligand>
</feature>
<dbReference type="GO" id="GO:0140662">
    <property type="term" value="F:ATP-dependent protein folding chaperone"/>
    <property type="evidence" value="ECO:0007669"/>
    <property type="project" value="InterPro"/>
</dbReference>
<dbReference type="Gene3D" id="1.20.120.790">
    <property type="entry name" value="Heat shock protein 90, C-terminal domain"/>
    <property type="match status" value="1"/>
</dbReference>
<keyword evidence="5 10" id="KW-0067">ATP-binding</keyword>
<keyword evidence="14" id="KW-1185">Reference proteome</keyword>
<dbReference type="FunFam" id="3.30.230.80:FF:000002">
    <property type="entry name" value="Molecular chaperone HtpG"/>
    <property type="match status" value="1"/>
</dbReference>
<evidence type="ECO:0000256" key="10">
    <source>
        <dbReference type="HAMAP-Rule" id="MF_00505"/>
    </source>
</evidence>
<dbReference type="InterPro" id="IPR037196">
    <property type="entry name" value="HSP90_C"/>
</dbReference>
<feature type="binding site" evidence="11">
    <location>
        <position position="41"/>
    </location>
    <ligand>
        <name>ATP</name>
        <dbReference type="ChEBI" id="CHEBI:30616"/>
    </ligand>
</feature>
<dbReference type="InterPro" id="IPR019805">
    <property type="entry name" value="Heat_shock_protein_90_CS"/>
</dbReference>
<dbReference type="GO" id="GO:0051082">
    <property type="term" value="F:unfolded protein binding"/>
    <property type="evidence" value="ECO:0007669"/>
    <property type="project" value="UniProtKB-UniRule"/>
</dbReference>
<feature type="domain" description="Histidine kinase/HSP90-like ATPase" evidence="12">
    <location>
        <begin position="30"/>
        <end position="187"/>
    </location>
</feature>